<evidence type="ECO:0000256" key="6">
    <source>
        <dbReference type="SAM" id="Phobius"/>
    </source>
</evidence>
<feature type="domain" description="SSD" evidence="7">
    <location>
        <begin position="271"/>
        <end position="388"/>
    </location>
</feature>
<dbReference type="AlphaFoldDB" id="A0A1H7SDC8"/>
<protein>
    <recommendedName>
        <fullName evidence="7">SSD domain-containing protein</fullName>
    </recommendedName>
</protein>
<evidence type="ECO:0000313" key="8">
    <source>
        <dbReference type="EMBL" id="SEL70309.1"/>
    </source>
</evidence>
<comment type="subcellular location">
    <subcellularLocation>
        <location evidence="1">Cell membrane</location>
        <topology evidence="1">Multi-pass membrane protein</topology>
    </subcellularLocation>
</comment>
<feature type="transmembrane region" description="Helical" evidence="6">
    <location>
        <begin position="263"/>
        <end position="284"/>
    </location>
</feature>
<dbReference type="PROSITE" id="PS50156">
    <property type="entry name" value="SSD"/>
    <property type="match status" value="1"/>
</dbReference>
<dbReference type="Proteomes" id="UP000185766">
    <property type="component" value="Unassembled WGS sequence"/>
</dbReference>
<keyword evidence="9" id="KW-1185">Reference proteome</keyword>
<feature type="transmembrane region" description="Helical" evidence="6">
    <location>
        <begin position="240"/>
        <end position="256"/>
    </location>
</feature>
<evidence type="ECO:0000313" key="9">
    <source>
        <dbReference type="Proteomes" id="UP000185766"/>
    </source>
</evidence>
<reference evidence="8 9" key="1">
    <citation type="submission" date="2016-10" db="EMBL/GenBank/DDBJ databases">
        <authorList>
            <person name="de Groot N.N."/>
        </authorList>
    </citation>
    <scope>NUCLEOTIDE SEQUENCE [LARGE SCALE GENOMIC DNA]</scope>
    <source>
        <strain evidence="8 9">JCM 19513</strain>
    </source>
</reference>
<evidence type="ECO:0000256" key="2">
    <source>
        <dbReference type="ARBA" id="ARBA00022475"/>
    </source>
</evidence>
<feature type="transmembrane region" description="Helical" evidence="6">
    <location>
        <begin position="290"/>
        <end position="314"/>
    </location>
</feature>
<feature type="transmembrane region" description="Helical" evidence="6">
    <location>
        <begin position="335"/>
        <end position="354"/>
    </location>
</feature>
<evidence type="ECO:0000256" key="3">
    <source>
        <dbReference type="ARBA" id="ARBA00022692"/>
    </source>
</evidence>
<evidence type="ECO:0000256" key="4">
    <source>
        <dbReference type="ARBA" id="ARBA00022989"/>
    </source>
</evidence>
<evidence type="ECO:0000256" key="5">
    <source>
        <dbReference type="ARBA" id="ARBA00023136"/>
    </source>
</evidence>
<sequence length="793" mass="86400">MSPTALPNQPLTRRRAVANYLAAQIVAHPWLSMLLGFVVLLACAAGAGGYHYSLDHRAFFSSDNPQLAAYEQLNNDYSKTDAVLIAVKPAEGDVFTADTLQALREITEAAWQLPFVQRVESLNNFAHVQVDGDSLNTDDLVPQDAQLSAKQLAEIRDVALNEPFLTRALVADNGQMAAVRLTLNMPGVKPREEIPTFVLALREQVAAAQAQHPTLTFHLAGQTIANQAFPEESQADFVRVWPWFTLTLLAVLWLLFRSLKATLVIYTACQLAVVAGAGLVGWFKPTVNDAVIVAPVMILALALADGIHLVVGWLQAQRRGHDKQAAMFDSLSRNIGPMTTTSVLTALGFLSLHFNDSPPFRVMGYIVACGVLFALLFTVLFSAPLLSRLPGKAPKQVPTLLEGDQRGMARLADVLERHPRWILTAVLLVAGVMLAGLSQNRINDDVVKYYTPGTQFRIDMDAVNAQLTGTSELNYSLKGQGDSGILEPEYLRAVDAYASWLKTQPYVTQVNSLADIIKRVNQVMHGDDPAYYRIPDSREEIAQYLLQYELSLPFGADLNYLLRLDRSAARVRVAVATTSGQALLSLNERAEAWQAQHLPASMQAPGASLSLMFAHIGERSISGMFAGMLASLVLASLAAAWLFGHVRHALTCFVGNLLPIGMAFGAWGWLNGNIDLGLTVVLGIAFSVVIDDTIHFISKYQRECDELQQSASAALRGALKHVGYAILTTSLVLGLGFAWLANSNIQITVNTAIVTCLAIGFALLADLLLIPLMYLWLDRRRSVTSAFSSSRSV</sequence>
<dbReference type="SUPFAM" id="SSF82866">
    <property type="entry name" value="Multidrug efflux transporter AcrB transmembrane domain"/>
    <property type="match status" value="2"/>
</dbReference>
<feature type="transmembrane region" description="Helical" evidence="6">
    <location>
        <begin position="752"/>
        <end position="777"/>
    </location>
</feature>
<dbReference type="InterPro" id="IPR050545">
    <property type="entry name" value="Mycobact_MmpL"/>
</dbReference>
<dbReference type="STRING" id="1429083.GCA_001885685_00129"/>
<dbReference type="InterPro" id="IPR000731">
    <property type="entry name" value="SSD"/>
</dbReference>
<dbReference type="EMBL" id="FOAS01000018">
    <property type="protein sequence ID" value="SEL70309.1"/>
    <property type="molecule type" value="Genomic_DNA"/>
</dbReference>
<keyword evidence="2" id="KW-1003">Cell membrane</keyword>
<dbReference type="GO" id="GO:0005886">
    <property type="term" value="C:plasma membrane"/>
    <property type="evidence" value="ECO:0007669"/>
    <property type="project" value="UniProtKB-SubCell"/>
</dbReference>
<feature type="transmembrane region" description="Helical" evidence="6">
    <location>
        <begin position="650"/>
        <end position="670"/>
    </location>
</feature>
<dbReference type="RefSeq" id="WP_074870356.1">
    <property type="nucleotide sequence ID" value="NZ_FOAS01000018.1"/>
</dbReference>
<dbReference type="PANTHER" id="PTHR33406">
    <property type="entry name" value="MEMBRANE PROTEIN MJ1562-RELATED"/>
    <property type="match status" value="1"/>
</dbReference>
<dbReference type="InterPro" id="IPR004869">
    <property type="entry name" value="MMPL_dom"/>
</dbReference>
<feature type="transmembrane region" description="Helical" evidence="6">
    <location>
        <begin position="360"/>
        <end position="386"/>
    </location>
</feature>
<feature type="transmembrane region" description="Helical" evidence="6">
    <location>
        <begin position="621"/>
        <end position="643"/>
    </location>
</feature>
<evidence type="ECO:0000259" key="7">
    <source>
        <dbReference type="PROSITE" id="PS50156"/>
    </source>
</evidence>
<keyword evidence="3 6" id="KW-0812">Transmembrane</keyword>
<gene>
    <name evidence="8" type="ORF">SAMN05216214_11837</name>
</gene>
<feature type="transmembrane region" description="Helical" evidence="6">
    <location>
        <begin position="718"/>
        <end position="740"/>
    </location>
</feature>
<keyword evidence="4 6" id="KW-1133">Transmembrane helix</keyword>
<dbReference type="Pfam" id="PF03176">
    <property type="entry name" value="MMPL"/>
    <property type="match status" value="2"/>
</dbReference>
<proteinExistence type="predicted"/>
<accession>A0A1H7SDC8</accession>
<evidence type="ECO:0000256" key="1">
    <source>
        <dbReference type="ARBA" id="ARBA00004651"/>
    </source>
</evidence>
<organism evidence="8 9">
    <name type="scientific">Atopomonas hussainii</name>
    <dbReference type="NCBI Taxonomy" id="1429083"/>
    <lineage>
        <taxon>Bacteria</taxon>
        <taxon>Pseudomonadati</taxon>
        <taxon>Pseudomonadota</taxon>
        <taxon>Gammaproteobacteria</taxon>
        <taxon>Pseudomonadales</taxon>
        <taxon>Pseudomonadaceae</taxon>
        <taxon>Atopomonas</taxon>
    </lineage>
</organism>
<feature type="transmembrane region" description="Helical" evidence="6">
    <location>
        <begin position="420"/>
        <end position="438"/>
    </location>
</feature>
<dbReference type="PANTHER" id="PTHR33406:SF12">
    <property type="entry name" value="BLR2997 PROTEIN"/>
    <property type="match status" value="1"/>
</dbReference>
<keyword evidence="5 6" id="KW-0472">Membrane</keyword>
<name>A0A1H7SDC8_9GAMM</name>
<dbReference type="Gene3D" id="1.20.1640.10">
    <property type="entry name" value="Multidrug efflux transporter AcrB transmembrane domain"/>
    <property type="match status" value="2"/>
</dbReference>
<feature type="transmembrane region" description="Helical" evidence="6">
    <location>
        <begin position="30"/>
        <end position="52"/>
    </location>
</feature>
<feature type="transmembrane region" description="Helical" evidence="6">
    <location>
        <begin position="676"/>
        <end position="697"/>
    </location>
</feature>